<organism evidence="1">
    <name type="scientific">invertebrate metagenome</name>
    <dbReference type="NCBI Taxonomy" id="1711999"/>
    <lineage>
        <taxon>unclassified sequences</taxon>
        <taxon>metagenomes</taxon>
        <taxon>organismal metagenomes</taxon>
    </lineage>
</organism>
<proteinExistence type="predicted"/>
<reference evidence="1" key="1">
    <citation type="journal article" date="2017" name="Appl. Environ. Microbiol.">
        <title>Molecular characterization of an Endozoicomonas-like organism causing infection in king scallop Pecten maximus L.</title>
        <authorList>
            <person name="Cano I."/>
            <person name="van Aerle R."/>
            <person name="Ross S."/>
            <person name="Verner-Jeffreys D.W."/>
            <person name="Paley R.K."/>
            <person name="Rimmer G."/>
            <person name="Ryder D."/>
            <person name="Hooper P."/>
            <person name="Stone D."/>
            <person name="Feist S.W."/>
        </authorList>
    </citation>
    <scope>NUCLEOTIDE SEQUENCE</scope>
</reference>
<protein>
    <submittedName>
        <fullName evidence="1">Uncharacterized protein</fullName>
    </submittedName>
</protein>
<evidence type="ECO:0000313" key="1">
    <source>
        <dbReference type="EMBL" id="PJE77630.1"/>
    </source>
</evidence>
<gene>
    <name evidence="1" type="ORF">CI610_03444</name>
</gene>
<dbReference type="AlphaFoldDB" id="A0A2H9T331"/>
<comment type="caution">
    <text evidence="1">The sequence shown here is derived from an EMBL/GenBank/DDBJ whole genome shotgun (WGS) entry which is preliminary data.</text>
</comment>
<dbReference type="EMBL" id="NSIT01000459">
    <property type="protein sequence ID" value="PJE77630.1"/>
    <property type="molecule type" value="Genomic_DNA"/>
</dbReference>
<sequence length="81" mass="9669">MTISILIRLNTSEYLANCHCTELVLLYYSNKNLPNTNTLIFYLIVTHHLKMYNEDNDKSLLKMYKMTFIYIHHSLQCMSTF</sequence>
<name>A0A2H9T331_9ZZZZ</name>
<accession>A0A2H9T331</accession>